<dbReference type="InterPro" id="IPR013761">
    <property type="entry name" value="SAM/pointed_sf"/>
</dbReference>
<dbReference type="PANTHER" id="PTHR46270">
    <property type="entry name" value="ARMADILLO-TYPE FOLD-RELATED"/>
    <property type="match status" value="1"/>
</dbReference>
<reference evidence="2" key="1">
    <citation type="journal article" date="2023" name="G3 (Bethesda)">
        <title>Whole genome assembly and annotation of the endangered Caribbean coral Acropora cervicornis.</title>
        <authorList>
            <person name="Selwyn J.D."/>
            <person name="Vollmer S.V."/>
        </authorList>
    </citation>
    <scope>NUCLEOTIDE SEQUENCE</scope>
    <source>
        <strain evidence="2">K2</strain>
    </source>
</reference>
<dbReference type="AlphaFoldDB" id="A0AAD9V8J3"/>
<dbReference type="SUPFAM" id="SSF47769">
    <property type="entry name" value="SAM/Pointed domain"/>
    <property type="match status" value="1"/>
</dbReference>
<evidence type="ECO:0000313" key="2">
    <source>
        <dbReference type="EMBL" id="KAK2565261.1"/>
    </source>
</evidence>
<dbReference type="Gene3D" id="1.10.150.50">
    <property type="entry name" value="Transcription Factor, Ets-1"/>
    <property type="match status" value="1"/>
</dbReference>
<protein>
    <recommendedName>
        <fullName evidence="1">TIR domain-containing protein</fullName>
    </recommendedName>
</protein>
<reference evidence="2" key="2">
    <citation type="journal article" date="2023" name="Science">
        <title>Genomic signatures of disease resistance in endangered staghorn corals.</title>
        <authorList>
            <person name="Vollmer S.V."/>
            <person name="Selwyn J.D."/>
            <person name="Despard B.A."/>
            <person name="Roesel C.L."/>
        </authorList>
    </citation>
    <scope>NUCLEOTIDE SEQUENCE</scope>
    <source>
        <strain evidence="2">K2</strain>
    </source>
</reference>
<dbReference type="Gene3D" id="3.40.50.10140">
    <property type="entry name" value="Toll/interleukin-1 receptor homology (TIR) domain"/>
    <property type="match status" value="1"/>
</dbReference>
<dbReference type="InterPro" id="IPR035897">
    <property type="entry name" value="Toll_tir_struct_dom_sf"/>
</dbReference>
<dbReference type="PANTHER" id="PTHR46270:SF2">
    <property type="entry name" value="TIR DOMAIN-CONTAINING PROTEIN"/>
    <property type="match status" value="1"/>
</dbReference>
<keyword evidence="3" id="KW-1185">Reference proteome</keyword>
<comment type="caution">
    <text evidence="2">The sequence shown here is derived from an EMBL/GenBank/DDBJ whole genome shotgun (WGS) entry which is preliminary data.</text>
</comment>
<organism evidence="2 3">
    <name type="scientific">Acropora cervicornis</name>
    <name type="common">Staghorn coral</name>
    <dbReference type="NCBI Taxonomy" id="6130"/>
    <lineage>
        <taxon>Eukaryota</taxon>
        <taxon>Metazoa</taxon>
        <taxon>Cnidaria</taxon>
        <taxon>Anthozoa</taxon>
        <taxon>Hexacorallia</taxon>
        <taxon>Scleractinia</taxon>
        <taxon>Astrocoeniina</taxon>
        <taxon>Acroporidae</taxon>
        <taxon>Acropora</taxon>
    </lineage>
</organism>
<feature type="domain" description="TIR" evidence="1">
    <location>
        <begin position="369"/>
        <end position="480"/>
    </location>
</feature>
<evidence type="ECO:0000313" key="3">
    <source>
        <dbReference type="Proteomes" id="UP001249851"/>
    </source>
</evidence>
<proteinExistence type="predicted"/>
<sequence>MKKLKPRKTEPLQRTLQSYKKNHRSVYLYLSETEKLIRSLRNFLACGQLATEGAFWKADSLVAIFRKVPDETSGAVVVDFLVDVDVPKLLTEVLRSLHQKYPNVFSSEGQANSEVKWALEVIYSISVAILNFTDLHHKFCEACGEAGLVEECLKLMRSLKICTQDFTDNRVLGVVHNLSKSINNKKYFDSCGAVETLLSFFRTKFPSYRLTALLCLAYLVDEKNNHLIMATEEPIKDILKLLEKACNSADRRSLGFSAAEVAYGLSHVATNDGNKKTIGQLGGISLLATMLKGETDLRERLAAVKALYMLSFDEENKAIIKADSGIMDLLQSLHNSGEKEIKQAASGVIWEIEGKKEANIKTCDSEEHVMISYQWDTQETMLRLKTELESKGLRVWMDVEQMKGSILETMARAIEKSSLILIAMSRKYQNKAEYAYQRRKQIIPLMMEESYSPDGWLGIILGSKLWMDFRKDPHKGIQQLMNEITSATAVSLQSEFMLSTPPPMQEANKRVSSWQKEDVAKWLKSIGFDAGDNEVRSKLDGGLLYLLNELRKESPEFFYNSLKTDLGLPTVIEVLKFTRELEQLLK</sequence>
<evidence type="ECO:0000259" key="1">
    <source>
        <dbReference type="Pfam" id="PF13676"/>
    </source>
</evidence>
<dbReference type="EMBL" id="JARQWQ010000020">
    <property type="protein sequence ID" value="KAK2565261.1"/>
    <property type="molecule type" value="Genomic_DNA"/>
</dbReference>
<dbReference type="GO" id="GO:0007165">
    <property type="term" value="P:signal transduction"/>
    <property type="evidence" value="ECO:0007669"/>
    <property type="project" value="InterPro"/>
</dbReference>
<name>A0AAD9V8J3_ACRCE</name>
<dbReference type="Pfam" id="PF13676">
    <property type="entry name" value="TIR_2"/>
    <property type="match status" value="1"/>
</dbReference>
<dbReference type="SUPFAM" id="SSF52200">
    <property type="entry name" value="Toll/Interleukin receptor TIR domain"/>
    <property type="match status" value="1"/>
</dbReference>
<dbReference type="InterPro" id="IPR016024">
    <property type="entry name" value="ARM-type_fold"/>
</dbReference>
<dbReference type="Gene3D" id="1.25.10.10">
    <property type="entry name" value="Leucine-rich Repeat Variant"/>
    <property type="match status" value="1"/>
</dbReference>
<dbReference type="InterPro" id="IPR000157">
    <property type="entry name" value="TIR_dom"/>
</dbReference>
<gene>
    <name evidence="2" type="ORF">P5673_011214</name>
</gene>
<accession>A0AAD9V8J3</accession>
<dbReference type="SUPFAM" id="SSF48371">
    <property type="entry name" value="ARM repeat"/>
    <property type="match status" value="1"/>
</dbReference>
<dbReference type="Proteomes" id="UP001249851">
    <property type="component" value="Unassembled WGS sequence"/>
</dbReference>
<dbReference type="InterPro" id="IPR011989">
    <property type="entry name" value="ARM-like"/>
</dbReference>